<accession>A0A7W8ALM7</accession>
<dbReference type="AlphaFoldDB" id="A0A7W8ALM7"/>
<feature type="domain" description="HTH tetR-type" evidence="6">
    <location>
        <begin position="10"/>
        <end position="70"/>
    </location>
</feature>
<dbReference type="InterPro" id="IPR009057">
    <property type="entry name" value="Homeodomain-like_sf"/>
</dbReference>
<dbReference type="PROSITE" id="PS50977">
    <property type="entry name" value="HTH_TETR_2"/>
    <property type="match status" value="1"/>
</dbReference>
<keyword evidence="1" id="KW-0678">Repressor</keyword>
<feature type="DNA-binding region" description="H-T-H motif" evidence="5">
    <location>
        <begin position="33"/>
        <end position="52"/>
    </location>
</feature>
<dbReference type="InterPro" id="IPR023772">
    <property type="entry name" value="DNA-bd_HTH_TetR-type_CS"/>
</dbReference>
<keyword evidence="4" id="KW-0804">Transcription</keyword>
<dbReference type="Pfam" id="PF13977">
    <property type="entry name" value="TetR_C_6"/>
    <property type="match status" value="1"/>
</dbReference>
<keyword evidence="3 5" id="KW-0238">DNA-binding</keyword>
<dbReference type="PRINTS" id="PR00455">
    <property type="entry name" value="HTHTETR"/>
</dbReference>
<dbReference type="PANTHER" id="PTHR30055:SF223">
    <property type="entry name" value="HTH-TYPE TRANSCRIPTIONAL REGULATOR UIDR"/>
    <property type="match status" value="1"/>
</dbReference>
<dbReference type="InterPro" id="IPR050109">
    <property type="entry name" value="HTH-type_TetR-like_transc_reg"/>
</dbReference>
<dbReference type="Pfam" id="PF00440">
    <property type="entry name" value="TetR_N"/>
    <property type="match status" value="1"/>
</dbReference>
<evidence type="ECO:0000313" key="7">
    <source>
        <dbReference type="EMBL" id="MBB5092667.1"/>
    </source>
</evidence>
<dbReference type="InterPro" id="IPR036271">
    <property type="entry name" value="Tet_transcr_reg_TetR-rel_C_sf"/>
</dbReference>
<dbReference type="InterPro" id="IPR001647">
    <property type="entry name" value="HTH_TetR"/>
</dbReference>
<keyword evidence="8" id="KW-1185">Reference proteome</keyword>
<protein>
    <submittedName>
        <fullName evidence="7">AcrR family transcriptional regulator</fullName>
    </submittedName>
</protein>
<dbReference type="GO" id="GO:0003700">
    <property type="term" value="F:DNA-binding transcription factor activity"/>
    <property type="evidence" value="ECO:0007669"/>
    <property type="project" value="TreeGrafter"/>
</dbReference>
<evidence type="ECO:0000256" key="3">
    <source>
        <dbReference type="ARBA" id="ARBA00023125"/>
    </source>
</evidence>
<dbReference type="Proteomes" id="UP000531231">
    <property type="component" value="Unassembled WGS sequence"/>
</dbReference>
<organism evidence="7 8">
    <name type="scientific">Pseudochrobactrum saccharolyticum</name>
    <dbReference type="NCBI Taxonomy" id="354352"/>
    <lineage>
        <taxon>Bacteria</taxon>
        <taxon>Pseudomonadati</taxon>
        <taxon>Pseudomonadota</taxon>
        <taxon>Alphaproteobacteria</taxon>
        <taxon>Hyphomicrobiales</taxon>
        <taxon>Brucellaceae</taxon>
        <taxon>Pseudochrobactrum</taxon>
    </lineage>
</organism>
<dbReference type="RefSeq" id="WP_151158043.1">
    <property type="nucleotide sequence ID" value="NZ_JACHIL010000007.1"/>
</dbReference>
<keyword evidence="2" id="KW-0805">Transcription regulation</keyword>
<sequence>MRVTDSEKHQAKKQMILEAAKACFAEQGFHQTSTAQICAAAGVSTGNLFHYFASKKAIIAAIVEEDLQQTQIFVAALREQENLVTALDAFFDVVLDVASDTAQASLALEIAAEAGRDAEIGVLYRLSTRVMREELEYLVSLGMERGQFRRQFSAASVVHCLMVMVDGIFSRVSVDPQFKPQEQKAALKTMMTGVLGLANGREAQK</sequence>
<evidence type="ECO:0000256" key="2">
    <source>
        <dbReference type="ARBA" id="ARBA00023015"/>
    </source>
</evidence>
<dbReference type="SUPFAM" id="SSF48498">
    <property type="entry name" value="Tetracyclin repressor-like, C-terminal domain"/>
    <property type="match status" value="1"/>
</dbReference>
<comment type="caution">
    <text evidence="7">The sequence shown here is derived from an EMBL/GenBank/DDBJ whole genome shotgun (WGS) entry which is preliminary data.</text>
</comment>
<evidence type="ECO:0000313" key="8">
    <source>
        <dbReference type="Proteomes" id="UP000531231"/>
    </source>
</evidence>
<gene>
    <name evidence="7" type="ORF">HNQ68_003230</name>
</gene>
<dbReference type="PROSITE" id="PS01081">
    <property type="entry name" value="HTH_TETR_1"/>
    <property type="match status" value="1"/>
</dbReference>
<dbReference type="Gene3D" id="1.10.357.10">
    <property type="entry name" value="Tetracycline Repressor, domain 2"/>
    <property type="match status" value="1"/>
</dbReference>
<reference evidence="7 8" key="1">
    <citation type="submission" date="2020-08" db="EMBL/GenBank/DDBJ databases">
        <title>Genomic Encyclopedia of Type Strains, Phase IV (KMG-IV): sequencing the most valuable type-strain genomes for metagenomic binning, comparative biology and taxonomic classification.</title>
        <authorList>
            <person name="Goeker M."/>
        </authorList>
    </citation>
    <scope>NUCLEOTIDE SEQUENCE [LARGE SCALE GENOMIC DNA]</scope>
    <source>
        <strain evidence="7 8">DSM 25620</strain>
    </source>
</reference>
<name>A0A7W8ALM7_9HYPH</name>
<dbReference type="GO" id="GO:0000976">
    <property type="term" value="F:transcription cis-regulatory region binding"/>
    <property type="evidence" value="ECO:0007669"/>
    <property type="project" value="TreeGrafter"/>
</dbReference>
<evidence type="ECO:0000256" key="5">
    <source>
        <dbReference type="PROSITE-ProRule" id="PRU00335"/>
    </source>
</evidence>
<proteinExistence type="predicted"/>
<dbReference type="InterPro" id="IPR039538">
    <property type="entry name" value="BetI_C"/>
</dbReference>
<dbReference type="PANTHER" id="PTHR30055">
    <property type="entry name" value="HTH-TYPE TRANSCRIPTIONAL REGULATOR RUTR"/>
    <property type="match status" value="1"/>
</dbReference>
<evidence type="ECO:0000259" key="6">
    <source>
        <dbReference type="PROSITE" id="PS50977"/>
    </source>
</evidence>
<evidence type="ECO:0000256" key="4">
    <source>
        <dbReference type="ARBA" id="ARBA00023163"/>
    </source>
</evidence>
<dbReference type="EMBL" id="JACHIL010000007">
    <property type="protein sequence ID" value="MBB5092667.1"/>
    <property type="molecule type" value="Genomic_DNA"/>
</dbReference>
<evidence type="ECO:0000256" key="1">
    <source>
        <dbReference type="ARBA" id="ARBA00022491"/>
    </source>
</evidence>
<dbReference type="SUPFAM" id="SSF46689">
    <property type="entry name" value="Homeodomain-like"/>
    <property type="match status" value="1"/>
</dbReference>